<dbReference type="EnsemblMetazoa" id="G30639.1">
    <property type="protein sequence ID" value="G30639.1:cds"/>
    <property type="gene ID" value="G30639"/>
</dbReference>
<dbReference type="Proteomes" id="UP000005408">
    <property type="component" value="Unassembled WGS sequence"/>
</dbReference>
<dbReference type="AlphaFoldDB" id="A0A8W8M0L0"/>
<reference evidence="2" key="1">
    <citation type="submission" date="2022-08" db="UniProtKB">
        <authorList>
            <consortium name="EnsemblMetazoa"/>
        </authorList>
    </citation>
    <scope>IDENTIFICATION</scope>
    <source>
        <strain evidence="2">05x7-T-G4-1.051#20</strain>
    </source>
</reference>
<feature type="domain" description="Farnesoic acid O-methyl transferase" evidence="1">
    <location>
        <begin position="100"/>
        <end position="228"/>
    </location>
</feature>
<keyword evidence="3" id="KW-1185">Reference proteome</keyword>
<organism evidence="2 3">
    <name type="scientific">Magallana gigas</name>
    <name type="common">Pacific oyster</name>
    <name type="synonym">Crassostrea gigas</name>
    <dbReference type="NCBI Taxonomy" id="29159"/>
    <lineage>
        <taxon>Eukaryota</taxon>
        <taxon>Metazoa</taxon>
        <taxon>Spiralia</taxon>
        <taxon>Lophotrochozoa</taxon>
        <taxon>Mollusca</taxon>
        <taxon>Bivalvia</taxon>
        <taxon>Autobranchia</taxon>
        <taxon>Pteriomorphia</taxon>
        <taxon>Ostreida</taxon>
        <taxon>Ostreoidea</taxon>
        <taxon>Ostreidae</taxon>
        <taxon>Magallana</taxon>
    </lineage>
</organism>
<evidence type="ECO:0000259" key="1">
    <source>
        <dbReference type="Pfam" id="PF12248"/>
    </source>
</evidence>
<dbReference type="InterPro" id="IPR022041">
    <property type="entry name" value="Methyltransf_FA"/>
</dbReference>
<evidence type="ECO:0000313" key="2">
    <source>
        <dbReference type="EnsemblMetazoa" id="G30639.1:cds"/>
    </source>
</evidence>
<dbReference type="Pfam" id="PF12248">
    <property type="entry name" value="Methyltransf_FA"/>
    <property type="match status" value="1"/>
</dbReference>
<evidence type="ECO:0000313" key="3">
    <source>
        <dbReference type="Proteomes" id="UP000005408"/>
    </source>
</evidence>
<proteinExistence type="predicted"/>
<protein>
    <recommendedName>
        <fullName evidence="1">Farnesoic acid O-methyl transferase domain-containing protein</fullName>
    </recommendedName>
</protein>
<name>A0A8W8M0L0_MAGGI</name>
<sequence>MAKSVGCLRFKQYPCEGFCIPGSMDSVATFTSMQCARRCLKNNDCGWFLYQEELHQCIIDGTSCCTGWKAYYSGKSAPQFNNTQVIHPSTPANLLSPYYSLTSYEITGTNRQHLVVDIKGCRDAHIGLSKTEMDFINMRPTYEIVIGGSGNTLTYIRQNNLSKAQGAGVIDCNKYSTFWVTWDNDVISFGLGHELNKSTSFSWSDPNSPLDIKFVGVGTYQTDIDYLIYV</sequence>
<accession>A0A8W8M0L0</accession>